<dbReference type="Gene3D" id="2.40.170.20">
    <property type="entry name" value="TonB-dependent receptor, beta-barrel domain"/>
    <property type="match status" value="1"/>
</dbReference>
<proteinExistence type="inferred from homology"/>
<dbReference type="GO" id="GO:0044718">
    <property type="term" value="P:siderophore transmembrane transport"/>
    <property type="evidence" value="ECO:0007669"/>
    <property type="project" value="TreeGrafter"/>
</dbReference>
<sequence length="737" mass="81548">MRENLSSVSGANSFELTTPVFPLPALTRGLLAIGLISPVWGVLAQTAPAKVTDMGRVEIRSNRDNDTEARRESTAAKIVIGREDIEKQGDATLGEVLKRLPGVTIGGAPGRGGAIRMRGLGNGYTQILIDGERMPPGFSVDQLTPEQVEKIEIMRAPTAETGARAIAGTINIVLREGQKASPDDLKLTRSTEHGEVSSQVNWVHNLKTEPISGTFTLSAMDNYRHEESSTVTESSLITDRIREFSSVGHRKAMNANARLQWKGEQGRSLVLTPFVVYSEFDNRGQLAVRTTEGAALSDTAQIQSGNRFTMARLNGQWNERLSADDRLEVRFGAGKTTYDYRLDQTGAAGVTTGSGQPLLRNGFETQNFVDNSYSLNGKWTRALDNGHQIVSGLELETVKRDEQGNAALAEDGGNLTASTRRWAIYTQDEFKINPQWSAYGGLRYENLLTEGTVNGVLKRNDSAVWTPLLHAVYKPDPQKRDQIRMSLTRSYKSPTLYQLVARYVPSLGENSWTQADRTGNPDLKPELATGVDVAFERYLDQGGLLSANVFRRNISNLIRYTTSYNTSTGRYISLPTNVGDAVTQGLELEAKFRLDQWFAGALPVDVRANASFFHSRVQDVPGPNNRLDQQPGMTANLGGDYRLRSWPLTLGGNVNWNPAYDTRRTEQQWVYQGTKRVVDVYGLWKISPSTGLRLTVSNLTPLDYITGSTFRNGSQYESATTTAHNWRNVQLRLEMKI</sequence>
<dbReference type="InterPro" id="IPR037066">
    <property type="entry name" value="Plug_dom_sf"/>
</dbReference>
<dbReference type="EMBL" id="JACYFT010000003">
    <property type="protein sequence ID" value="MBD8051663.1"/>
    <property type="molecule type" value="Genomic_DNA"/>
</dbReference>
<dbReference type="RefSeq" id="WP_191820143.1">
    <property type="nucleotide sequence ID" value="NZ_JACYFT010000003.1"/>
</dbReference>
<evidence type="ECO:0000256" key="6">
    <source>
        <dbReference type="ARBA" id="ARBA00022729"/>
    </source>
</evidence>
<keyword evidence="10 11" id="KW-0998">Cell outer membrane</keyword>
<feature type="domain" description="TonB-dependent receptor plug" evidence="14">
    <location>
        <begin position="71"/>
        <end position="169"/>
    </location>
</feature>
<evidence type="ECO:0000313" key="15">
    <source>
        <dbReference type="EMBL" id="MBD8051663.1"/>
    </source>
</evidence>
<evidence type="ECO:0000256" key="5">
    <source>
        <dbReference type="ARBA" id="ARBA00022692"/>
    </source>
</evidence>
<evidence type="ECO:0000256" key="12">
    <source>
        <dbReference type="RuleBase" id="RU003357"/>
    </source>
</evidence>
<dbReference type="GO" id="GO:0009279">
    <property type="term" value="C:cell outer membrane"/>
    <property type="evidence" value="ECO:0007669"/>
    <property type="project" value="UniProtKB-SubCell"/>
</dbReference>
<dbReference type="InterPro" id="IPR000531">
    <property type="entry name" value="Beta-barrel_TonB"/>
</dbReference>
<dbReference type="Proteomes" id="UP000647424">
    <property type="component" value="Unassembled WGS sequence"/>
</dbReference>
<dbReference type="PANTHER" id="PTHR30069">
    <property type="entry name" value="TONB-DEPENDENT OUTER MEMBRANE RECEPTOR"/>
    <property type="match status" value="1"/>
</dbReference>
<dbReference type="InterPro" id="IPR012910">
    <property type="entry name" value="Plug_dom"/>
</dbReference>
<comment type="similarity">
    <text evidence="2 11 12">Belongs to the TonB-dependent receptor family.</text>
</comment>
<evidence type="ECO:0000256" key="10">
    <source>
        <dbReference type="ARBA" id="ARBA00023237"/>
    </source>
</evidence>
<dbReference type="Pfam" id="PF00593">
    <property type="entry name" value="TonB_dep_Rec_b-barrel"/>
    <property type="match status" value="1"/>
</dbReference>
<keyword evidence="6" id="KW-0732">Signal</keyword>
<dbReference type="AlphaFoldDB" id="A0A927FJC9"/>
<evidence type="ECO:0000256" key="1">
    <source>
        <dbReference type="ARBA" id="ARBA00004571"/>
    </source>
</evidence>
<keyword evidence="3 11" id="KW-0813">Transport</keyword>
<keyword evidence="7 12" id="KW-0798">TonB box</keyword>
<evidence type="ECO:0000259" key="14">
    <source>
        <dbReference type="Pfam" id="PF07715"/>
    </source>
</evidence>
<evidence type="ECO:0000313" key="16">
    <source>
        <dbReference type="Proteomes" id="UP000647424"/>
    </source>
</evidence>
<dbReference type="Gene3D" id="2.170.130.10">
    <property type="entry name" value="TonB-dependent receptor, plug domain"/>
    <property type="match status" value="1"/>
</dbReference>
<name>A0A927FJC9_9BURK</name>
<protein>
    <submittedName>
        <fullName evidence="15">TonB-dependent receptor</fullName>
    </submittedName>
</protein>
<comment type="subcellular location">
    <subcellularLocation>
        <location evidence="1 11">Cell outer membrane</location>
        <topology evidence="1 11">Multi-pass membrane protein</topology>
    </subcellularLocation>
</comment>
<dbReference type="InterPro" id="IPR039426">
    <property type="entry name" value="TonB-dep_rcpt-like"/>
</dbReference>
<evidence type="ECO:0000256" key="8">
    <source>
        <dbReference type="ARBA" id="ARBA00023136"/>
    </source>
</evidence>
<keyword evidence="5 11" id="KW-0812">Transmembrane</keyword>
<keyword evidence="4 11" id="KW-1134">Transmembrane beta strand</keyword>
<evidence type="ECO:0000259" key="13">
    <source>
        <dbReference type="Pfam" id="PF00593"/>
    </source>
</evidence>
<evidence type="ECO:0000256" key="7">
    <source>
        <dbReference type="ARBA" id="ARBA00023077"/>
    </source>
</evidence>
<feature type="domain" description="TonB-dependent receptor-like beta-barrel" evidence="13">
    <location>
        <begin position="290"/>
        <end position="699"/>
    </location>
</feature>
<evidence type="ECO:0000256" key="3">
    <source>
        <dbReference type="ARBA" id="ARBA00022448"/>
    </source>
</evidence>
<dbReference type="PANTHER" id="PTHR30069:SF29">
    <property type="entry name" value="HEMOGLOBIN AND HEMOGLOBIN-HAPTOGLOBIN-BINDING PROTEIN 1-RELATED"/>
    <property type="match status" value="1"/>
</dbReference>
<dbReference type="SUPFAM" id="SSF56935">
    <property type="entry name" value="Porins"/>
    <property type="match status" value="1"/>
</dbReference>
<keyword evidence="8 11" id="KW-0472">Membrane</keyword>
<evidence type="ECO:0000256" key="2">
    <source>
        <dbReference type="ARBA" id="ARBA00009810"/>
    </source>
</evidence>
<keyword evidence="16" id="KW-1185">Reference proteome</keyword>
<dbReference type="PROSITE" id="PS52016">
    <property type="entry name" value="TONB_DEPENDENT_REC_3"/>
    <property type="match status" value="1"/>
</dbReference>
<evidence type="ECO:0000256" key="4">
    <source>
        <dbReference type="ARBA" id="ARBA00022452"/>
    </source>
</evidence>
<dbReference type="GO" id="GO:0015344">
    <property type="term" value="F:siderophore uptake transmembrane transporter activity"/>
    <property type="evidence" value="ECO:0007669"/>
    <property type="project" value="TreeGrafter"/>
</dbReference>
<dbReference type="InterPro" id="IPR036942">
    <property type="entry name" value="Beta-barrel_TonB_sf"/>
</dbReference>
<dbReference type="Pfam" id="PF07715">
    <property type="entry name" value="Plug"/>
    <property type="match status" value="1"/>
</dbReference>
<evidence type="ECO:0000256" key="11">
    <source>
        <dbReference type="PROSITE-ProRule" id="PRU01360"/>
    </source>
</evidence>
<dbReference type="CDD" id="cd01347">
    <property type="entry name" value="ligand_gated_channel"/>
    <property type="match status" value="1"/>
</dbReference>
<organism evidence="15 16">
    <name type="scientific">Limnohabitans radicicola</name>
    <dbReference type="NCBI Taxonomy" id="2771427"/>
    <lineage>
        <taxon>Bacteria</taxon>
        <taxon>Pseudomonadati</taxon>
        <taxon>Pseudomonadota</taxon>
        <taxon>Betaproteobacteria</taxon>
        <taxon>Burkholderiales</taxon>
        <taxon>Comamonadaceae</taxon>
        <taxon>Limnohabitans</taxon>
    </lineage>
</organism>
<reference evidence="15" key="1">
    <citation type="submission" date="2020-09" db="EMBL/GenBank/DDBJ databases">
        <title>Genome seq and assembly of Limnohabitants sp.</title>
        <authorList>
            <person name="Chhetri G."/>
        </authorList>
    </citation>
    <scope>NUCLEOTIDE SEQUENCE</scope>
    <source>
        <strain evidence="15">JUR4</strain>
    </source>
</reference>
<evidence type="ECO:0000256" key="9">
    <source>
        <dbReference type="ARBA" id="ARBA00023170"/>
    </source>
</evidence>
<comment type="caution">
    <text evidence="15">The sequence shown here is derived from an EMBL/GenBank/DDBJ whole genome shotgun (WGS) entry which is preliminary data.</text>
</comment>
<accession>A0A927FJC9</accession>
<keyword evidence="9 15" id="KW-0675">Receptor</keyword>
<gene>
    <name evidence="15" type="ORF">IC609_14040</name>
</gene>